<name>A9DXG3_9FLAO</name>
<dbReference type="Gene3D" id="3.10.50.40">
    <property type="match status" value="2"/>
</dbReference>
<sequence>MKNSIQLFLILLVSFTTFGQSKKDKVLFTIEGEPTYVSEFSRVYKKNLDIIDEKDQKEIEEYFDLFVEYKLKLKEAKNLKLDEKDSYVKELAGYRKQLSRNYMTDNNATEKLTKEAYDRLQKEVKASHILINVSLDAAPKDTLAAYNKIMDIRKSILEGADFGEMAVKHSDDPSAKGNQKVAANKGNLGYFSAFRMVYPFESAAFNTQKGEVSMPVRTQFGYHIVKVEDIRDNAGEITVAHILLLDKKEGENKEDPEQKIKDIYSQIQDGGDFGALAKRFSEDRSSGVNKGILPKFGRGRLRSKIFEDVAFSLDKAKEISKPFKSEFGWHIVQLISKHPMKSYEEEKPLLERKIKNDKRANVINTSILKKINQLYKIEEGKTARADFYKLADASFFSKNWKKPTDKTFLDKTLFQINDTRVTYDEFATYLLKNRSRNMVKNPDAKGFINRNYKEFMDNKLLSFYESDLENVNEDFAAIYGEYRDGLLLFDLMENEIWNKAKTDTLGLEKFFNDNKEDYKWKERVEAVIASCSKEASAKKVQELLEAGKSLDEIKKAVNKDSKVNVIFSPGVFEKGHRNLPEDFKFTKGVSKIYNDGKTDFTIVKVDKIIPESYKKLSEIKGKVISDYQVYLEKEWVTSLKKNYEVKINKRVYRKLEKLVK</sequence>
<feature type="domain" description="PpiC" evidence="2">
    <location>
        <begin position="121"/>
        <end position="229"/>
    </location>
</feature>
<organism evidence="3 4">
    <name type="scientific">Kordia algicida OT-1</name>
    <dbReference type="NCBI Taxonomy" id="391587"/>
    <lineage>
        <taxon>Bacteria</taxon>
        <taxon>Pseudomonadati</taxon>
        <taxon>Bacteroidota</taxon>
        <taxon>Flavobacteriia</taxon>
        <taxon>Flavobacteriales</taxon>
        <taxon>Flavobacteriaceae</taxon>
        <taxon>Kordia</taxon>
    </lineage>
</organism>
<dbReference type="HOGENOM" id="CLU_019451_0_0_10"/>
<reference evidence="3 4" key="1">
    <citation type="journal article" date="2011" name="J. Bacteriol.">
        <title>Genome sequence of the algicidal bacterium Kordia algicida OT-1.</title>
        <authorList>
            <person name="Lee H.S."/>
            <person name="Kang S.G."/>
            <person name="Kwon K.K."/>
            <person name="Lee J.H."/>
            <person name="Kim S.J."/>
        </authorList>
    </citation>
    <scope>NUCLEOTIDE SEQUENCE [LARGE SCALE GENOMIC DNA]</scope>
    <source>
        <strain evidence="3 4">OT-1</strain>
    </source>
</reference>
<dbReference type="SUPFAM" id="SSF54534">
    <property type="entry name" value="FKBP-like"/>
    <property type="match status" value="2"/>
</dbReference>
<evidence type="ECO:0000259" key="2">
    <source>
        <dbReference type="PROSITE" id="PS50198"/>
    </source>
</evidence>
<keyword evidence="4" id="KW-1185">Reference proteome</keyword>
<evidence type="ECO:0000313" key="4">
    <source>
        <dbReference type="Proteomes" id="UP000002945"/>
    </source>
</evidence>
<dbReference type="AlphaFoldDB" id="A9DXG3"/>
<dbReference type="GO" id="GO:0003755">
    <property type="term" value="F:peptidyl-prolyl cis-trans isomerase activity"/>
    <property type="evidence" value="ECO:0007669"/>
    <property type="project" value="UniProtKB-KW"/>
</dbReference>
<proteinExistence type="predicted"/>
<evidence type="ECO:0000313" key="3">
    <source>
        <dbReference type="EMBL" id="EDP96000.1"/>
    </source>
</evidence>
<dbReference type="Proteomes" id="UP000002945">
    <property type="component" value="Unassembled WGS sequence"/>
</dbReference>
<keyword evidence="1" id="KW-0697">Rotamase</keyword>
<dbReference type="STRING" id="391587.KAOT1_07523"/>
<dbReference type="OrthoDB" id="14196at2"/>
<protein>
    <submittedName>
        <fullName evidence="3">Possible peptidyl-prolyl cis-trans isomerase</fullName>
    </submittedName>
</protein>
<dbReference type="RefSeq" id="WP_007094071.1">
    <property type="nucleotide sequence ID" value="NZ_CP142125.1"/>
</dbReference>
<comment type="caution">
    <text evidence="3">The sequence shown here is derived from an EMBL/GenBank/DDBJ whole genome shotgun (WGS) entry which is preliminary data.</text>
</comment>
<dbReference type="InterPro" id="IPR050245">
    <property type="entry name" value="PrsA_foldase"/>
</dbReference>
<keyword evidence="1 3" id="KW-0413">Isomerase</keyword>
<dbReference type="PANTHER" id="PTHR47245">
    <property type="entry name" value="PEPTIDYLPROLYL ISOMERASE"/>
    <property type="match status" value="1"/>
</dbReference>
<dbReference type="PANTHER" id="PTHR47245:SF2">
    <property type="entry name" value="PEPTIDYL-PROLYL CIS-TRANS ISOMERASE HP_0175-RELATED"/>
    <property type="match status" value="1"/>
</dbReference>
<dbReference type="eggNOG" id="COG0760">
    <property type="taxonomic scope" value="Bacteria"/>
</dbReference>
<accession>A9DXG3</accession>
<dbReference type="EMBL" id="ABIB01000005">
    <property type="protein sequence ID" value="EDP96000.1"/>
    <property type="molecule type" value="Genomic_DNA"/>
</dbReference>
<dbReference type="InterPro" id="IPR000297">
    <property type="entry name" value="PPIase_PpiC"/>
</dbReference>
<dbReference type="Pfam" id="PF00639">
    <property type="entry name" value="Rotamase"/>
    <property type="match status" value="2"/>
</dbReference>
<gene>
    <name evidence="3" type="ORF">KAOT1_07523</name>
</gene>
<feature type="domain" description="PpiC" evidence="2">
    <location>
        <begin position="234"/>
        <end position="336"/>
    </location>
</feature>
<evidence type="ECO:0000256" key="1">
    <source>
        <dbReference type="PROSITE-ProRule" id="PRU00278"/>
    </source>
</evidence>
<dbReference type="PROSITE" id="PS50198">
    <property type="entry name" value="PPIC_PPIASE_2"/>
    <property type="match status" value="2"/>
</dbReference>
<dbReference type="InterPro" id="IPR046357">
    <property type="entry name" value="PPIase_dom_sf"/>
</dbReference>